<evidence type="ECO:0000256" key="5">
    <source>
        <dbReference type="ARBA" id="ARBA00021843"/>
    </source>
</evidence>
<dbReference type="Pfam" id="PF00561">
    <property type="entry name" value="Abhydrolase_1"/>
    <property type="match status" value="1"/>
</dbReference>
<dbReference type="InterPro" id="IPR002410">
    <property type="entry name" value="Peptidase_S33"/>
</dbReference>
<proteinExistence type="inferred from homology"/>
<gene>
    <name evidence="13" type="ORF">C7C56_023520</name>
</gene>
<dbReference type="GO" id="GO:0005737">
    <property type="term" value="C:cytoplasm"/>
    <property type="evidence" value="ECO:0007669"/>
    <property type="project" value="UniProtKB-SubCell"/>
</dbReference>
<keyword evidence="7" id="KW-0963">Cytoplasm</keyword>
<evidence type="ECO:0000256" key="3">
    <source>
        <dbReference type="ARBA" id="ARBA00010088"/>
    </source>
</evidence>
<evidence type="ECO:0000256" key="8">
    <source>
        <dbReference type="ARBA" id="ARBA00022670"/>
    </source>
</evidence>
<feature type="domain" description="AB hydrolase-1" evidence="12">
    <location>
        <begin position="70"/>
        <end position="337"/>
    </location>
</feature>
<dbReference type="GO" id="GO:0004177">
    <property type="term" value="F:aminopeptidase activity"/>
    <property type="evidence" value="ECO:0007669"/>
    <property type="project" value="UniProtKB-KW"/>
</dbReference>
<name>A0A2U2HEF6_9BURK</name>
<keyword evidence="6" id="KW-0031">Aminopeptidase</keyword>
<evidence type="ECO:0000256" key="9">
    <source>
        <dbReference type="ARBA" id="ARBA00022801"/>
    </source>
</evidence>
<evidence type="ECO:0000313" key="14">
    <source>
        <dbReference type="Proteomes" id="UP000241421"/>
    </source>
</evidence>
<accession>A0A2U2HEF6</accession>
<evidence type="ECO:0000256" key="2">
    <source>
        <dbReference type="ARBA" id="ARBA00004496"/>
    </source>
</evidence>
<dbReference type="InterPro" id="IPR005944">
    <property type="entry name" value="Pro_iminopeptidase"/>
</dbReference>
<evidence type="ECO:0000256" key="11">
    <source>
        <dbReference type="SAM" id="SignalP"/>
    </source>
</evidence>
<keyword evidence="14" id="KW-1185">Reference proteome</keyword>
<dbReference type="Proteomes" id="UP000241421">
    <property type="component" value="Unassembled WGS sequence"/>
</dbReference>
<reference evidence="13 14" key="1">
    <citation type="submission" date="2018-04" db="EMBL/GenBank/DDBJ databases">
        <title>Massilia violaceinigra sp. nov., a novel purple-pigmented bacterium isolated from Tianshan glacier, Xinjiang, China.</title>
        <authorList>
            <person name="Wang H."/>
        </authorList>
    </citation>
    <scope>NUCLEOTIDE SEQUENCE [LARGE SCALE GENOMIC DNA]</scope>
    <source>
        <strain evidence="13 14">B448-2</strain>
    </source>
</reference>
<comment type="catalytic activity">
    <reaction evidence="1">
        <text>Release of N-terminal proline from a peptide.</text>
        <dbReference type="EC" id="3.4.11.5"/>
    </reaction>
</comment>
<dbReference type="RefSeq" id="WP_106759792.1">
    <property type="nucleotide sequence ID" value="NZ_PXWF02000304.1"/>
</dbReference>
<feature type="signal peptide" evidence="11">
    <location>
        <begin position="1"/>
        <end position="25"/>
    </location>
</feature>
<sequence length="359" mass="39327">MTIRNLLRSFIFASIALLAATTSTAQTTTVLDPLEPVRCTGAGRIQQDGFVPIGGIEQWITIRGERCDNPVILFLHGGPGNAMSPYADAIYGDWAADFTLVQWDQRAAGKTFGRNKPGADTTLTLAQMTADGIEVSNFLRRHLGKRKIILTGSSWGSILGAHMAKQHPELFHAYVGVAQMVERDENLAASFKVLTEMSALAGDKKSSAMLASIGAPPWTNPRNFGIMRRITRQYEAKTTAPAPAPWWKPAPAYATPQALGDAEEADDYSFVQFMGMTGEGMFSQVDLPKLGLDFHLPVFLVHGTEDLVTRVDVTKRYFDRISAPEKAFILVPAAGHDPNQVFIDAQYKVMMERVRPGAK</sequence>
<dbReference type="OrthoDB" id="9796770at2"/>
<dbReference type="AlphaFoldDB" id="A0A2U2HEF6"/>
<evidence type="ECO:0000256" key="1">
    <source>
        <dbReference type="ARBA" id="ARBA00001585"/>
    </source>
</evidence>
<dbReference type="PANTHER" id="PTHR43722:SF1">
    <property type="entry name" value="PROLINE IMINOPEPTIDASE"/>
    <property type="match status" value="1"/>
</dbReference>
<evidence type="ECO:0000256" key="6">
    <source>
        <dbReference type="ARBA" id="ARBA00022438"/>
    </source>
</evidence>
<dbReference type="PANTHER" id="PTHR43722">
    <property type="entry name" value="PROLINE IMINOPEPTIDASE"/>
    <property type="match status" value="1"/>
</dbReference>
<feature type="chain" id="PRO_5015750354" description="Proline iminopeptidase" evidence="11">
    <location>
        <begin position="26"/>
        <end position="359"/>
    </location>
</feature>
<protein>
    <recommendedName>
        <fullName evidence="5">Proline iminopeptidase</fullName>
        <ecNumber evidence="4">3.4.11.5</ecNumber>
    </recommendedName>
    <alternativeName>
        <fullName evidence="10">Prolyl aminopeptidase</fullName>
    </alternativeName>
</protein>
<organism evidence="13 14">
    <name type="scientific">Massilia glaciei</name>
    <dbReference type="NCBI Taxonomy" id="1524097"/>
    <lineage>
        <taxon>Bacteria</taxon>
        <taxon>Pseudomonadati</taxon>
        <taxon>Pseudomonadota</taxon>
        <taxon>Betaproteobacteria</taxon>
        <taxon>Burkholderiales</taxon>
        <taxon>Oxalobacteraceae</taxon>
        <taxon>Telluria group</taxon>
        <taxon>Massilia</taxon>
    </lineage>
</organism>
<dbReference type="SUPFAM" id="SSF53474">
    <property type="entry name" value="alpha/beta-Hydrolases"/>
    <property type="match status" value="1"/>
</dbReference>
<dbReference type="InterPro" id="IPR000073">
    <property type="entry name" value="AB_hydrolase_1"/>
</dbReference>
<evidence type="ECO:0000256" key="4">
    <source>
        <dbReference type="ARBA" id="ARBA00012568"/>
    </source>
</evidence>
<comment type="caution">
    <text evidence="13">The sequence shown here is derived from an EMBL/GenBank/DDBJ whole genome shotgun (WGS) entry which is preliminary data.</text>
</comment>
<comment type="subcellular location">
    <subcellularLocation>
        <location evidence="2">Cytoplasm</location>
    </subcellularLocation>
</comment>
<keyword evidence="11" id="KW-0732">Signal</keyword>
<evidence type="ECO:0000259" key="12">
    <source>
        <dbReference type="Pfam" id="PF00561"/>
    </source>
</evidence>
<keyword evidence="9 13" id="KW-0378">Hydrolase</keyword>
<evidence type="ECO:0000313" key="13">
    <source>
        <dbReference type="EMBL" id="PWF42043.1"/>
    </source>
</evidence>
<dbReference type="EMBL" id="PXWF02000304">
    <property type="protein sequence ID" value="PWF42043.1"/>
    <property type="molecule type" value="Genomic_DNA"/>
</dbReference>
<dbReference type="InterPro" id="IPR029058">
    <property type="entry name" value="AB_hydrolase_fold"/>
</dbReference>
<dbReference type="Gene3D" id="3.40.50.1820">
    <property type="entry name" value="alpha/beta hydrolase"/>
    <property type="match status" value="1"/>
</dbReference>
<evidence type="ECO:0000256" key="7">
    <source>
        <dbReference type="ARBA" id="ARBA00022490"/>
    </source>
</evidence>
<evidence type="ECO:0000256" key="10">
    <source>
        <dbReference type="ARBA" id="ARBA00029605"/>
    </source>
</evidence>
<dbReference type="EC" id="3.4.11.5" evidence="4"/>
<comment type="similarity">
    <text evidence="3">Belongs to the peptidase S33 family.</text>
</comment>
<keyword evidence="8" id="KW-0645">Protease</keyword>
<dbReference type="GO" id="GO:0006508">
    <property type="term" value="P:proteolysis"/>
    <property type="evidence" value="ECO:0007669"/>
    <property type="project" value="UniProtKB-KW"/>
</dbReference>
<dbReference type="PRINTS" id="PR00793">
    <property type="entry name" value="PROAMNOPTASE"/>
</dbReference>